<dbReference type="EMBL" id="KN294014">
    <property type="protein sequence ID" value="KGQ00955.1"/>
    <property type="molecule type" value="Genomic_DNA"/>
</dbReference>
<feature type="compositionally biased region" description="Polar residues" evidence="1">
    <location>
        <begin position="11"/>
        <end position="20"/>
    </location>
</feature>
<dbReference type="KEGG" id="pbl:PAAG_12382"/>
<evidence type="ECO:0000313" key="2">
    <source>
        <dbReference type="EMBL" id="KGQ00955.1"/>
    </source>
</evidence>
<proteinExistence type="predicted"/>
<protein>
    <submittedName>
        <fullName evidence="2">Uncharacterized protein</fullName>
    </submittedName>
</protein>
<organism evidence="2 3">
    <name type="scientific">Paracoccidioides lutzii (strain ATCC MYA-826 / Pb01)</name>
    <name type="common">Paracoccidioides brasiliensis</name>
    <dbReference type="NCBI Taxonomy" id="502779"/>
    <lineage>
        <taxon>Eukaryota</taxon>
        <taxon>Fungi</taxon>
        <taxon>Dikarya</taxon>
        <taxon>Ascomycota</taxon>
        <taxon>Pezizomycotina</taxon>
        <taxon>Eurotiomycetes</taxon>
        <taxon>Eurotiomycetidae</taxon>
        <taxon>Onygenales</taxon>
        <taxon>Ajellomycetaceae</taxon>
        <taxon>Paracoccidioides</taxon>
    </lineage>
</organism>
<dbReference type="RefSeq" id="XP_015702522.1">
    <property type="nucleotide sequence ID" value="XM_015847879.1"/>
</dbReference>
<dbReference type="VEuPathDB" id="FungiDB:PAAG_12382"/>
<feature type="region of interest" description="Disordered" evidence="1">
    <location>
        <begin position="1"/>
        <end position="68"/>
    </location>
</feature>
<keyword evidence="3" id="KW-1185">Reference proteome</keyword>
<dbReference type="AlphaFoldDB" id="A0A0A2V470"/>
<sequence>MKFSRKRTWSKTELTSSSNVLPPLQPPRRVETGTSPSNNPYGGNVTAVYQPPENNMAFDTPPGPPDVP</sequence>
<dbReference type="Proteomes" id="UP000002059">
    <property type="component" value="Partially assembled WGS sequence"/>
</dbReference>
<name>A0A0A2V470_PARBA</name>
<evidence type="ECO:0000313" key="3">
    <source>
        <dbReference type="Proteomes" id="UP000002059"/>
    </source>
</evidence>
<dbReference type="GeneID" id="26971060"/>
<gene>
    <name evidence="2" type="ORF">PAAG_12382</name>
</gene>
<reference evidence="2 3" key="1">
    <citation type="journal article" date="2011" name="PLoS Genet.">
        <title>Comparative genomic analysis of human fungal pathogens causing paracoccidioidomycosis.</title>
        <authorList>
            <person name="Desjardins C.A."/>
            <person name="Champion M.D."/>
            <person name="Holder J.W."/>
            <person name="Muszewska A."/>
            <person name="Goldberg J."/>
            <person name="Bailao A.M."/>
            <person name="Brigido M.M."/>
            <person name="Ferreira M.E."/>
            <person name="Garcia A.M."/>
            <person name="Grynberg M."/>
            <person name="Gujja S."/>
            <person name="Heiman D.I."/>
            <person name="Henn M.R."/>
            <person name="Kodira C.D."/>
            <person name="Leon-Narvaez H."/>
            <person name="Longo L.V."/>
            <person name="Ma L.J."/>
            <person name="Malavazi I."/>
            <person name="Matsuo A.L."/>
            <person name="Morais F.V."/>
            <person name="Pereira M."/>
            <person name="Rodriguez-Brito S."/>
            <person name="Sakthikumar S."/>
            <person name="Salem-Izacc S.M."/>
            <person name="Sykes S.M."/>
            <person name="Teixeira M.M."/>
            <person name="Vallejo M.C."/>
            <person name="Walter M.E."/>
            <person name="Yandava C."/>
            <person name="Young S."/>
            <person name="Zeng Q."/>
            <person name="Zucker J."/>
            <person name="Felipe M.S."/>
            <person name="Goldman G.H."/>
            <person name="Haas B.J."/>
            <person name="McEwen J.G."/>
            <person name="Nino-Vega G."/>
            <person name="Puccia R."/>
            <person name="San-Blas G."/>
            <person name="Soares C.M."/>
            <person name="Birren B.W."/>
            <person name="Cuomo C.A."/>
        </authorList>
    </citation>
    <scope>NUCLEOTIDE SEQUENCE [LARGE SCALE GENOMIC DNA]</scope>
    <source>
        <strain evidence="3">ATCC MYA-826 / Pb01</strain>
    </source>
</reference>
<feature type="compositionally biased region" description="Polar residues" evidence="1">
    <location>
        <begin position="32"/>
        <end position="41"/>
    </location>
</feature>
<evidence type="ECO:0000256" key="1">
    <source>
        <dbReference type="SAM" id="MobiDB-lite"/>
    </source>
</evidence>
<dbReference type="HOGENOM" id="CLU_2794617_0_0_1"/>
<accession>A0A0A2V470</accession>